<dbReference type="Pfam" id="PF16798">
    <property type="entry name" value="DUF5069"/>
    <property type="match status" value="1"/>
</dbReference>
<organism evidence="2">
    <name type="scientific">marine metagenome</name>
    <dbReference type="NCBI Taxonomy" id="408172"/>
    <lineage>
        <taxon>unclassified sequences</taxon>
        <taxon>metagenomes</taxon>
        <taxon>ecological metagenomes</taxon>
    </lineage>
</organism>
<dbReference type="InterPro" id="IPR031849">
    <property type="entry name" value="DUF5069"/>
</dbReference>
<evidence type="ECO:0000259" key="1">
    <source>
        <dbReference type="Pfam" id="PF16798"/>
    </source>
</evidence>
<feature type="domain" description="DUF5069" evidence="1">
    <location>
        <begin position="8"/>
        <end position="136"/>
    </location>
</feature>
<evidence type="ECO:0000313" key="2">
    <source>
        <dbReference type="EMBL" id="SVE43134.1"/>
    </source>
</evidence>
<feature type="non-terminal residue" evidence="2">
    <location>
        <position position="181"/>
    </location>
</feature>
<name>A0A383DFM1_9ZZZZ</name>
<gene>
    <name evidence="2" type="ORF">METZ01_LOCUS495988</name>
</gene>
<proteinExistence type="predicted"/>
<dbReference type="EMBL" id="UINC01216829">
    <property type="protein sequence ID" value="SVE43134.1"/>
    <property type="molecule type" value="Genomic_DNA"/>
</dbReference>
<reference evidence="2" key="1">
    <citation type="submission" date="2018-05" db="EMBL/GenBank/DDBJ databases">
        <authorList>
            <person name="Lanie J.A."/>
            <person name="Ng W.-L."/>
            <person name="Kazmierczak K.M."/>
            <person name="Andrzejewski T.M."/>
            <person name="Davidsen T.M."/>
            <person name="Wayne K.J."/>
            <person name="Tettelin H."/>
            <person name="Glass J.I."/>
            <person name="Rusch D."/>
            <person name="Podicherti R."/>
            <person name="Tsui H.-C.T."/>
            <person name="Winkler M.E."/>
        </authorList>
    </citation>
    <scope>NUCLEOTIDE SEQUENCE</scope>
</reference>
<accession>A0A383DFM1</accession>
<dbReference type="AlphaFoldDB" id="A0A383DFM1"/>
<protein>
    <recommendedName>
        <fullName evidence="1">DUF5069 domain-containing protein</fullName>
    </recommendedName>
</protein>
<sequence length="181" mass="20136">MDLTRQPPRRPSNAGIAAIVGLARMTDKARGHNAELLGEYKYGETSGLECEVLELMGLGAEEFAEAADRLWDIELEAWVRERMQCSSADIDKFNDEQLSRKPLDDLHRRLLRERIDKYAAGRSDISTVYASIELDDWGAFRDEDLTARPPRTAFLRSVVGIVGAARMGDKARAAKAGLLGE</sequence>